<dbReference type="EMBL" id="CATQJL010000223">
    <property type="protein sequence ID" value="CAJ0599214.1"/>
    <property type="molecule type" value="Genomic_DNA"/>
</dbReference>
<dbReference type="PROSITE" id="PS50016">
    <property type="entry name" value="ZF_PHD_2"/>
    <property type="match status" value="1"/>
</dbReference>
<feature type="region of interest" description="Disordered" evidence="5">
    <location>
        <begin position="719"/>
        <end position="918"/>
    </location>
</feature>
<dbReference type="PROSITE" id="PS01359">
    <property type="entry name" value="ZF_PHD_1"/>
    <property type="match status" value="1"/>
</dbReference>
<evidence type="ECO:0000256" key="3">
    <source>
        <dbReference type="ARBA" id="ARBA00022833"/>
    </source>
</evidence>
<dbReference type="InterPro" id="IPR019787">
    <property type="entry name" value="Znf_PHD-finger"/>
</dbReference>
<dbReference type="SUPFAM" id="SSF57903">
    <property type="entry name" value="FYVE/PHD zinc finger"/>
    <property type="match status" value="1"/>
</dbReference>
<feature type="compositionally biased region" description="Basic and acidic residues" evidence="5">
    <location>
        <begin position="805"/>
        <end position="829"/>
    </location>
</feature>
<dbReference type="PANTHER" id="PTHR13793:SF160">
    <property type="entry name" value="PHD FINGER PROTEIN RHINOCEROS"/>
    <property type="match status" value="1"/>
</dbReference>
<evidence type="ECO:0000313" key="9">
    <source>
        <dbReference type="Proteomes" id="UP001176961"/>
    </source>
</evidence>
<protein>
    <submittedName>
        <fullName evidence="8">Uncharacterized protein</fullName>
    </submittedName>
</protein>
<feature type="domain" description="PHD-type" evidence="7">
    <location>
        <begin position="381"/>
        <end position="496"/>
    </location>
</feature>
<feature type="region of interest" description="Disordered" evidence="5">
    <location>
        <begin position="602"/>
        <end position="629"/>
    </location>
</feature>
<feature type="compositionally biased region" description="Polar residues" evidence="5">
    <location>
        <begin position="995"/>
        <end position="1005"/>
    </location>
</feature>
<evidence type="ECO:0000256" key="4">
    <source>
        <dbReference type="PROSITE-ProRule" id="PRU00146"/>
    </source>
</evidence>
<feature type="compositionally biased region" description="Basic and acidic residues" evidence="5">
    <location>
        <begin position="877"/>
        <end position="904"/>
    </location>
</feature>
<dbReference type="Proteomes" id="UP001176961">
    <property type="component" value="Unassembled WGS sequence"/>
</dbReference>
<evidence type="ECO:0000259" key="7">
    <source>
        <dbReference type="PROSITE" id="PS51805"/>
    </source>
</evidence>
<dbReference type="PANTHER" id="PTHR13793">
    <property type="entry name" value="PHD FINGER PROTEINS"/>
    <property type="match status" value="1"/>
</dbReference>
<keyword evidence="2 4" id="KW-0863">Zinc-finger</keyword>
<dbReference type="PROSITE" id="PS51805">
    <property type="entry name" value="EPHD"/>
    <property type="match status" value="1"/>
</dbReference>
<keyword evidence="3" id="KW-0862">Zinc</keyword>
<feature type="compositionally biased region" description="Basic and acidic residues" evidence="5">
    <location>
        <begin position="30"/>
        <end position="39"/>
    </location>
</feature>
<feature type="compositionally biased region" description="Low complexity" evidence="5">
    <location>
        <begin position="735"/>
        <end position="761"/>
    </location>
</feature>
<feature type="compositionally biased region" description="Basic residues" evidence="5">
    <location>
        <begin position="105"/>
        <end position="126"/>
    </location>
</feature>
<evidence type="ECO:0000313" key="8">
    <source>
        <dbReference type="EMBL" id="CAJ0599214.1"/>
    </source>
</evidence>
<feature type="region of interest" description="Disordered" evidence="5">
    <location>
        <begin position="931"/>
        <end position="1005"/>
    </location>
</feature>
<dbReference type="GO" id="GO:0006357">
    <property type="term" value="P:regulation of transcription by RNA polymerase II"/>
    <property type="evidence" value="ECO:0007669"/>
    <property type="project" value="TreeGrafter"/>
</dbReference>
<dbReference type="InterPro" id="IPR011011">
    <property type="entry name" value="Znf_FYVE_PHD"/>
</dbReference>
<sequence length="1005" mass="113915">MTPAAPHLDALTPKAKFRRIQRRSFGSDAAAEKKSSKLKNDHKRLLNSSLSNAESCDEEDNSPKRRRFSPLSHRFASGPSTSNKLHCDSHVEFSDEDADEQLHSKQGRKLNKGPRSKGGKCHKGGKSSKTEFSFTDEQSSSNTDLQNSTKRSYYIVQNDGRPAEMFRTDLLDRLRRGIDFNADSDDEDVPGSGLTRMLDRWRTEWSYGTQVPLHSDATYTNEVRKSTVKFQDPSPSCMRQQRRVLMKKFLAIPYKEFPREPLRLYESTRLDERYLKLINEQRDKPLTMEVFLKIMNAFEIDCYKNIHKKLLEPLHSPCSRVDEYDEEAACDVCRARESEPDDEMVFCDGCNLCVHMSCYGLQELPAGEWLCMKCCYCFGRNPPCVLCPTIGGALKCTDTKNQWAHVVCALWIHECRFGDIEKREPIMCIDEIQEERWTAKCCICDTRQGACIKCSVSTCKTFFHVTCALRSGLEMRIEQDTDDDKVHMISLCSKHRSAKDFEPDEAIRDLSQVTGSDEETAVQPSSGPLASLEQTCYVFVDYKDVAKRLSLDLLCVSDVFEYWKWRRLRNNGRPLIDNLQDEITIDEPEPIQLELPDYLEITGNDTQGTAKKRRGRPKRDEGDAVATPSSSAYGAKKMTRTVRSWVRLCNSLHKGHGLLGLVLRKAKEQRNMVHACGDAAMLIAEHISRPVPISQRTFAYLNDSVERLYSKEVLEEGEAKAEEPGFFSDSPARTPPASRLSSHQSSLDSTASTSSSSASYHPSHETIPKVPGRITRSRDGAATSVPNPPAKSSEPKRKNSSAATVKKEDQETKNNSHGAERKPDTHISEIPELISSRLRSASPLFRAVQLKNNIVPKTEPVKEESKQNVRKHHRRFSEKDADYVPPDDVKEATPERNDDNLDIRRRLRSSEATSTTSTSIAEKLLKDFKNTGRSFTNGRDMNRDGDELDKPRLLRSRSSLPPMFQPSRSPEKKPLSLSKSVPEIARNHRNRRSDIGQTTRTVFVN</sequence>
<evidence type="ECO:0000256" key="2">
    <source>
        <dbReference type="ARBA" id="ARBA00022771"/>
    </source>
</evidence>
<dbReference type="SMART" id="SM00249">
    <property type="entry name" value="PHD"/>
    <property type="match status" value="2"/>
</dbReference>
<feature type="compositionally biased region" description="Polar residues" evidence="5">
    <location>
        <begin position="130"/>
        <end position="148"/>
    </location>
</feature>
<feature type="compositionally biased region" description="Low complexity" evidence="5">
    <location>
        <begin position="956"/>
        <end position="968"/>
    </location>
</feature>
<dbReference type="Gene3D" id="3.30.40.10">
    <property type="entry name" value="Zinc/RING finger domain, C3HC4 (zinc finger)"/>
    <property type="match status" value="2"/>
</dbReference>
<comment type="caution">
    <text evidence="8">The sequence shown here is derived from an EMBL/GenBank/DDBJ whole genome shotgun (WGS) entry which is preliminary data.</text>
</comment>
<dbReference type="InterPro" id="IPR001965">
    <property type="entry name" value="Znf_PHD"/>
</dbReference>
<dbReference type="AlphaFoldDB" id="A0AA36GVS9"/>
<reference evidence="8" key="1">
    <citation type="submission" date="2023-07" db="EMBL/GenBank/DDBJ databases">
        <authorList>
            <consortium name="CYATHOMIX"/>
        </authorList>
    </citation>
    <scope>NUCLEOTIDE SEQUENCE</scope>
    <source>
        <strain evidence="8">N/A</strain>
    </source>
</reference>
<dbReference type="Pfam" id="PF13831">
    <property type="entry name" value="PHD_2"/>
    <property type="match status" value="1"/>
</dbReference>
<proteinExistence type="predicted"/>
<feature type="domain" description="PHD-type" evidence="6">
    <location>
        <begin position="327"/>
        <end position="377"/>
    </location>
</feature>
<dbReference type="InterPro" id="IPR034732">
    <property type="entry name" value="EPHD"/>
</dbReference>
<feature type="region of interest" description="Disordered" evidence="5">
    <location>
        <begin position="1"/>
        <end position="148"/>
    </location>
</feature>
<dbReference type="CDD" id="cd15492">
    <property type="entry name" value="PHD_BRPF_JADE_like"/>
    <property type="match status" value="1"/>
</dbReference>
<dbReference type="Pfam" id="PF13832">
    <property type="entry name" value="zf-HC5HC2H_2"/>
    <property type="match status" value="1"/>
</dbReference>
<keyword evidence="1" id="KW-0479">Metal-binding</keyword>
<gene>
    <name evidence="8" type="ORF">CYNAS_LOCUS11197</name>
</gene>
<feature type="compositionally biased region" description="Basic and acidic residues" evidence="5">
    <location>
        <begin position="940"/>
        <end position="952"/>
    </location>
</feature>
<name>A0AA36GVS9_CYLNA</name>
<accession>A0AA36GVS9</accession>
<dbReference type="InterPro" id="IPR050701">
    <property type="entry name" value="Histone_Mod_Regulator"/>
</dbReference>
<organism evidence="8 9">
    <name type="scientific">Cylicocyclus nassatus</name>
    <name type="common">Nematode worm</name>
    <dbReference type="NCBI Taxonomy" id="53992"/>
    <lineage>
        <taxon>Eukaryota</taxon>
        <taxon>Metazoa</taxon>
        <taxon>Ecdysozoa</taxon>
        <taxon>Nematoda</taxon>
        <taxon>Chromadorea</taxon>
        <taxon>Rhabditida</taxon>
        <taxon>Rhabditina</taxon>
        <taxon>Rhabditomorpha</taxon>
        <taxon>Strongyloidea</taxon>
        <taxon>Strongylidae</taxon>
        <taxon>Cylicocyclus</taxon>
    </lineage>
</organism>
<evidence type="ECO:0000256" key="5">
    <source>
        <dbReference type="SAM" id="MobiDB-lite"/>
    </source>
</evidence>
<keyword evidence="9" id="KW-1185">Reference proteome</keyword>
<dbReference type="InterPro" id="IPR019786">
    <property type="entry name" value="Zinc_finger_PHD-type_CS"/>
</dbReference>
<evidence type="ECO:0000259" key="6">
    <source>
        <dbReference type="PROSITE" id="PS50016"/>
    </source>
</evidence>
<dbReference type="InterPro" id="IPR013083">
    <property type="entry name" value="Znf_RING/FYVE/PHD"/>
</dbReference>
<dbReference type="GO" id="GO:0008270">
    <property type="term" value="F:zinc ion binding"/>
    <property type="evidence" value="ECO:0007669"/>
    <property type="project" value="UniProtKB-KW"/>
</dbReference>
<evidence type="ECO:0000256" key="1">
    <source>
        <dbReference type="ARBA" id="ARBA00022723"/>
    </source>
</evidence>